<feature type="compositionally biased region" description="Low complexity" evidence="1">
    <location>
        <begin position="95"/>
        <end position="104"/>
    </location>
</feature>
<feature type="region of interest" description="Disordered" evidence="1">
    <location>
        <begin position="238"/>
        <end position="305"/>
    </location>
</feature>
<comment type="caution">
    <text evidence="2">The sequence shown here is derived from an EMBL/GenBank/DDBJ whole genome shotgun (WGS) entry which is preliminary data.</text>
</comment>
<reference evidence="3" key="1">
    <citation type="journal article" date="2019" name="Int. J. Syst. Evol. Microbiol.">
        <title>The Global Catalogue of Microorganisms (GCM) 10K type strain sequencing project: providing services to taxonomists for standard genome sequencing and annotation.</title>
        <authorList>
            <consortium name="The Broad Institute Genomics Platform"/>
            <consortium name="The Broad Institute Genome Sequencing Center for Infectious Disease"/>
            <person name="Wu L."/>
            <person name="Ma J."/>
        </authorList>
    </citation>
    <scope>NUCLEOTIDE SEQUENCE [LARGE SCALE GENOMIC DNA]</scope>
    <source>
        <strain evidence="3">JCM 16902</strain>
    </source>
</reference>
<sequence>MSKEPERWHLTHAGHDHTVEISLKSTTWVLRWTADGSEVAQKKTSDNTVVLDGKEHGSIRLKLPSMTGPARQVTLYPASPPRRRVGRKARKAAADPEAAPAGAAGQARLGVGGTDFVPAEGTRAAQREAWIREHPHQYAARRTVIAVAKVGVPLGLFWLLHRITWRPDVDLPDIDTPDIPWPQIHLPRIPWPDIPWPDVNLPALPDLPDLPDLPGWTQYVWPVLLAFFLAQAELRRRRQQDEKRRSAAPALDGAESKPANEKQPTASRPGESRPDENQAEQPTPDDAKTLQACKVTPVAPAAGKK</sequence>
<evidence type="ECO:0000256" key="1">
    <source>
        <dbReference type="SAM" id="MobiDB-lite"/>
    </source>
</evidence>
<proteinExistence type="predicted"/>
<protein>
    <submittedName>
        <fullName evidence="2">Uncharacterized protein</fullName>
    </submittedName>
</protein>
<feature type="compositionally biased region" description="Basic residues" evidence="1">
    <location>
        <begin position="81"/>
        <end position="91"/>
    </location>
</feature>
<gene>
    <name evidence="2" type="ORF">GCM10022223_67320</name>
</gene>
<feature type="region of interest" description="Disordered" evidence="1">
    <location>
        <begin position="76"/>
        <end position="104"/>
    </location>
</feature>
<evidence type="ECO:0000313" key="3">
    <source>
        <dbReference type="Proteomes" id="UP001501074"/>
    </source>
</evidence>
<dbReference type="EMBL" id="BAAAZO010000012">
    <property type="protein sequence ID" value="GAA3638819.1"/>
    <property type="molecule type" value="Genomic_DNA"/>
</dbReference>
<evidence type="ECO:0000313" key="2">
    <source>
        <dbReference type="EMBL" id="GAA3638819.1"/>
    </source>
</evidence>
<organism evidence="2 3">
    <name type="scientific">Kineosporia mesophila</name>
    <dbReference type="NCBI Taxonomy" id="566012"/>
    <lineage>
        <taxon>Bacteria</taxon>
        <taxon>Bacillati</taxon>
        <taxon>Actinomycetota</taxon>
        <taxon>Actinomycetes</taxon>
        <taxon>Kineosporiales</taxon>
        <taxon>Kineosporiaceae</taxon>
        <taxon>Kineosporia</taxon>
    </lineage>
</organism>
<name>A0ABP7ARF1_9ACTN</name>
<dbReference type="Proteomes" id="UP001501074">
    <property type="component" value="Unassembled WGS sequence"/>
</dbReference>
<dbReference type="RefSeq" id="WP_345718900.1">
    <property type="nucleotide sequence ID" value="NZ_BAAAZO010000012.1"/>
</dbReference>
<keyword evidence="3" id="KW-1185">Reference proteome</keyword>
<accession>A0ABP7ARF1</accession>